<accession>A0ABV6XZG0</accession>
<dbReference type="PROSITE" id="PS51340">
    <property type="entry name" value="MOSC"/>
    <property type="match status" value="1"/>
</dbReference>
<name>A0ABV6XZG0_9ACTN</name>
<dbReference type="Proteomes" id="UP001592581">
    <property type="component" value="Unassembled WGS sequence"/>
</dbReference>
<evidence type="ECO:0000313" key="2">
    <source>
        <dbReference type="EMBL" id="MFC1443645.1"/>
    </source>
</evidence>
<reference evidence="2 3" key="1">
    <citation type="submission" date="2024-06" db="EMBL/GenBank/DDBJ databases">
        <authorList>
            <person name="Lee S.D."/>
        </authorList>
    </citation>
    <scope>NUCLEOTIDE SEQUENCE [LARGE SCALE GENOMIC DNA]</scope>
    <source>
        <strain evidence="2 3">N1-10</strain>
    </source>
</reference>
<evidence type="ECO:0000259" key="1">
    <source>
        <dbReference type="PROSITE" id="PS51340"/>
    </source>
</evidence>
<dbReference type="PANTHER" id="PTHR14237:SF19">
    <property type="entry name" value="MITOCHONDRIAL AMIDOXIME REDUCING COMPONENT 1"/>
    <property type="match status" value="1"/>
</dbReference>
<dbReference type="InterPro" id="IPR011037">
    <property type="entry name" value="Pyrv_Knase-like_insert_dom_sf"/>
</dbReference>
<dbReference type="InterPro" id="IPR005303">
    <property type="entry name" value="MOCOS_middle"/>
</dbReference>
<feature type="domain" description="MOSC" evidence="1">
    <location>
        <begin position="115"/>
        <end position="264"/>
    </location>
</feature>
<dbReference type="EMBL" id="JBEUKS010000018">
    <property type="protein sequence ID" value="MFC1443645.1"/>
    <property type="molecule type" value="Genomic_DNA"/>
</dbReference>
<dbReference type="SUPFAM" id="SSF141673">
    <property type="entry name" value="MOSC N-terminal domain-like"/>
    <property type="match status" value="1"/>
</dbReference>
<dbReference type="InterPro" id="IPR005302">
    <property type="entry name" value="MoCF_Sase_C"/>
</dbReference>
<dbReference type="PANTHER" id="PTHR14237">
    <property type="entry name" value="MOLYBDOPTERIN COFACTOR SULFURASE MOSC"/>
    <property type="match status" value="1"/>
</dbReference>
<evidence type="ECO:0000313" key="3">
    <source>
        <dbReference type="Proteomes" id="UP001592581"/>
    </source>
</evidence>
<dbReference type="Pfam" id="PF03476">
    <property type="entry name" value="MOSC_N"/>
    <property type="match status" value="1"/>
</dbReference>
<keyword evidence="3" id="KW-1185">Reference proteome</keyword>
<dbReference type="Pfam" id="PF03473">
    <property type="entry name" value="MOSC"/>
    <property type="match status" value="1"/>
</dbReference>
<protein>
    <submittedName>
        <fullName evidence="2">MOSC N-terminal beta barrel domain-containing protein</fullName>
    </submittedName>
</protein>
<dbReference type="RefSeq" id="WP_380568581.1">
    <property type="nucleotide sequence ID" value="NZ_JBEUKS010000018.1"/>
</dbReference>
<dbReference type="SUPFAM" id="SSF50800">
    <property type="entry name" value="PK beta-barrel domain-like"/>
    <property type="match status" value="1"/>
</dbReference>
<comment type="caution">
    <text evidence="2">The sequence shown here is derived from an EMBL/GenBank/DDBJ whole genome shotgun (WGS) entry which is preliminary data.</text>
</comment>
<proteinExistence type="predicted"/>
<organism evidence="2 3">
    <name type="scientific">Streptacidiphilus jeojiensis</name>
    <dbReference type="NCBI Taxonomy" id="3229225"/>
    <lineage>
        <taxon>Bacteria</taxon>
        <taxon>Bacillati</taxon>
        <taxon>Actinomycetota</taxon>
        <taxon>Actinomycetes</taxon>
        <taxon>Kitasatosporales</taxon>
        <taxon>Streptomycetaceae</taxon>
        <taxon>Streptacidiphilus</taxon>
    </lineage>
</organism>
<sequence>MRLTDLRIHPVKSFAPVPVRQVEIEPWGPAGDRRWMVVDAAGRMVSQREDPRLGQITATLPEPGVLQLASDGRVLRLSEPDGALLPVSLFGLGFELVDAGDEAAAWLRKVLGRELRLVHQDRPERRPMEVVTSLADGYPLLVTSTASLDALNRLIARDHPEDPVKGAPVPMGRFRSNFVVEGAEAWAETGWHRIRVGAVEFEVVQQCGRCVMTTLDPATGERRGPEPLRALGRHRKFGRTLGFGMQLAPVGTGVVRVGDEVVVLAEGPVPEPERPFAV</sequence>
<gene>
    <name evidence="2" type="ORF">ABUW04_35965</name>
</gene>